<gene>
    <name evidence="1" type="ORF">NCTC9128_00947</name>
</gene>
<protein>
    <submittedName>
        <fullName evidence="1">Uncharacterized protein</fullName>
    </submittedName>
</protein>
<dbReference type="AlphaFoldDB" id="A0A2X3EE43"/>
<organism evidence="1 2">
    <name type="scientific">Klebsiella pneumoniae</name>
    <dbReference type="NCBI Taxonomy" id="573"/>
    <lineage>
        <taxon>Bacteria</taxon>
        <taxon>Pseudomonadati</taxon>
        <taxon>Pseudomonadota</taxon>
        <taxon>Gammaproteobacteria</taxon>
        <taxon>Enterobacterales</taxon>
        <taxon>Enterobacteriaceae</taxon>
        <taxon>Klebsiella/Raoultella group</taxon>
        <taxon>Klebsiella</taxon>
        <taxon>Klebsiella pneumoniae complex</taxon>
    </lineage>
</organism>
<evidence type="ECO:0000313" key="2">
    <source>
        <dbReference type="Proteomes" id="UP000251088"/>
    </source>
</evidence>
<sequence>MEAPIAILCDYQGGLSAKIGDLGRELVVKNTIWTEYATARDGDYILIGASTDAAPPDEADEIRQIVPVRRYVRATGRRFRTYNGSLIMGVKVRGVSKVSNNINRLIDNIESEKPCGRSTLLCLRLGWSPRCWFLSIPALWLTLSSERLLSRHQTKPGELVILQIMRRTCMRPKVFILEKTPRAL</sequence>
<name>A0A2X3EE43_KLEPN</name>
<evidence type="ECO:0000313" key="1">
    <source>
        <dbReference type="EMBL" id="SQC08990.1"/>
    </source>
</evidence>
<accession>A0A2X3EE43</accession>
<reference evidence="1 2" key="1">
    <citation type="submission" date="2018-06" db="EMBL/GenBank/DDBJ databases">
        <authorList>
            <consortium name="Pathogen Informatics"/>
            <person name="Doyle S."/>
        </authorList>
    </citation>
    <scope>NUCLEOTIDE SEQUENCE [LARGE SCALE GENOMIC DNA]</scope>
    <source>
        <strain evidence="1 2">NCTC9128</strain>
    </source>
</reference>
<dbReference type="Proteomes" id="UP000251088">
    <property type="component" value="Unassembled WGS sequence"/>
</dbReference>
<proteinExistence type="predicted"/>
<dbReference type="EMBL" id="UAWN01000004">
    <property type="protein sequence ID" value="SQC08990.1"/>
    <property type="molecule type" value="Genomic_DNA"/>
</dbReference>